<dbReference type="GO" id="GO:0004560">
    <property type="term" value="F:alpha-L-fucosidase activity"/>
    <property type="evidence" value="ECO:0007669"/>
    <property type="project" value="InterPro"/>
</dbReference>
<dbReference type="FunFam" id="3.20.20.80:FF:000052">
    <property type="entry name" value="Putative alpha-L-fucosidase 1"/>
    <property type="match status" value="1"/>
</dbReference>
<dbReference type="PROSITE" id="PS51257">
    <property type="entry name" value="PROKAR_LIPOPROTEIN"/>
    <property type="match status" value="1"/>
</dbReference>
<dbReference type="SUPFAM" id="SSF51445">
    <property type="entry name" value="(Trans)glycosidases"/>
    <property type="match status" value="1"/>
</dbReference>
<accession>A0A1M5MBA5</accession>
<dbReference type="AlphaFoldDB" id="A0A1M5MBA5"/>
<evidence type="ECO:0000256" key="5">
    <source>
        <dbReference type="ARBA" id="ARBA00023295"/>
    </source>
</evidence>
<evidence type="ECO:0000313" key="7">
    <source>
        <dbReference type="EMBL" id="SHG74492.1"/>
    </source>
</evidence>
<dbReference type="Pfam" id="PF00754">
    <property type="entry name" value="F5_F8_type_C"/>
    <property type="match status" value="2"/>
</dbReference>
<dbReference type="Pfam" id="PF01120">
    <property type="entry name" value="Alpha_L_fucos"/>
    <property type="match status" value="1"/>
</dbReference>
<name>A0A1M5MBA5_9FLAO</name>
<dbReference type="InterPro" id="IPR026876">
    <property type="entry name" value="Fn3_assoc_repeat"/>
</dbReference>
<sequence length="700" mass="79512">MKFYRSIYPMNRIYQTLALISCITIISCNQVPPPKAVGPVPSVRQLAWHDMQYYAFVHFNMNTFTDMEWGTGGERPEQFDPSNLDTRQWARIAKAAGMKGIILTAKHHDGFCLWPTKTTEHSVKNSPWKDGKGDVVKDLMDACREYDLKLGLYLSPWDRNNEHYGTAKYVEIFHEQLGELLTNYGELFEVWFDGANGGHGYYGGANETRKIDNKTYYEWDKTTQMIRKLQPNAVIFSDGGPDIRWVGTEEGWANETNWSIMRRDEIYPGWPRYVELRSGHEDGTHWLPAEVNTSIRPGWYYHQREDHQVKSVPRLVRTFYESIGRNGNFLLNLPVDARGLVHEADSAHLMGLKGQIDLDFEHELAKGNEVESSESRGGIYTAEKAIDGLPSTYWATSDTVTTASITVSFKEPMEINRLLVQEYIPLGQRINSFALSALIDGQWKHIDQQTTIGYKRILKFETIKAEKIKVDILDSKGPITIANLELYRAPKLLVEPDVSRNREGLVSLHVPDPTVDLYYTIDGSEPSITSKLYTGPFIGNAPLTVKAIAVNPDNGAQTISVSKDFDIVKKNWNVMGLNVEDELESLKMMDGNPNTYWATGKDEVTIDLGKNYNLVGLSYWPIQERYPFGIITQYEFLTSSDGQKWKLASKGEFGNVVNNRIEQKVNFTPVTGRYIKLKAISKHGDDPRISFGELGVLTKN</sequence>
<evidence type="ECO:0000313" key="8">
    <source>
        <dbReference type="Proteomes" id="UP000184532"/>
    </source>
</evidence>
<dbReference type="InterPro" id="IPR000933">
    <property type="entry name" value="Glyco_hydro_29"/>
</dbReference>
<evidence type="ECO:0000256" key="4">
    <source>
        <dbReference type="ARBA" id="ARBA00022801"/>
    </source>
</evidence>
<dbReference type="STRING" id="570519.SAMN04488116_2358"/>
<dbReference type="InterPro" id="IPR057739">
    <property type="entry name" value="Glyco_hydro_29_N"/>
</dbReference>
<evidence type="ECO:0000259" key="6">
    <source>
        <dbReference type="PROSITE" id="PS50022"/>
    </source>
</evidence>
<dbReference type="PROSITE" id="PS50022">
    <property type="entry name" value="FA58C_3"/>
    <property type="match status" value="1"/>
</dbReference>
<dbReference type="SUPFAM" id="SSF49785">
    <property type="entry name" value="Galactose-binding domain-like"/>
    <property type="match status" value="2"/>
</dbReference>
<dbReference type="EMBL" id="FQWL01000003">
    <property type="protein sequence ID" value="SHG74492.1"/>
    <property type="molecule type" value="Genomic_DNA"/>
</dbReference>
<dbReference type="InterPro" id="IPR017853">
    <property type="entry name" value="GH"/>
</dbReference>
<evidence type="ECO:0000256" key="1">
    <source>
        <dbReference type="ARBA" id="ARBA00007951"/>
    </source>
</evidence>
<dbReference type="PANTHER" id="PTHR10030">
    <property type="entry name" value="ALPHA-L-FUCOSIDASE"/>
    <property type="match status" value="1"/>
</dbReference>
<keyword evidence="8" id="KW-1185">Reference proteome</keyword>
<dbReference type="PANTHER" id="PTHR10030:SF37">
    <property type="entry name" value="ALPHA-L-FUCOSIDASE-RELATED"/>
    <property type="match status" value="1"/>
</dbReference>
<feature type="domain" description="F5/8 type C" evidence="6">
    <location>
        <begin position="549"/>
        <end position="696"/>
    </location>
</feature>
<organism evidence="7 8">
    <name type="scientific">Flagellimonas flava</name>
    <dbReference type="NCBI Taxonomy" id="570519"/>
    <lineage>
        <taxon>Bacteria</taxon>
        <taxon>Pseudomonadati</taxon>
        <taxon>Bacteroidota</taxon>
        <taxon>Flavobacteriia</taxon>
        <taxon>Flavobacteriales</taxon>
        <taxon>Flavobacteriaceae</taxon>
        <taxon>Flagellimonas</taxon>
    </lineage>
</organism>
<evidence type="ECO:0000256" key="3">
    <source>
        <dbReference type="ARBA" id="ARBA00022729"/>
    </source>
</evidence>
<keyword evidence="3" id="KW-0732">Signal</keyword>
<proteinExistence type="inferred from homology"/>
<dbReference type="EC" id="3.2.1.51" evidence="2"/>
<dbReference type="SMART" id="SM00812">
    <property type="entry name" value="Alpha_L_fucos"/>
    <property type="match status" value="1"/>
</dbReference>
<dbReference type="InterPro" id="IPR000421">
    <property type="entry name" value="FA58C"/>
</dbReference>
<dbReference type="Proteomes" id="UP000184532">
    <property type="component" value="Unassembled WGS sequence"/>
</dbReference>
<keyword evidence="5" id="KW-0326">Glycosidase</keyword>
<keyword evidence="4" id="KW-0378">Hydrolase</keyword>
<reference evidence="8" key="1">
    <citation type="submission" date="2016-11" db="EMBL/GenBank/DDBJ databases">
        <authorList>
            <person name="Varghese N."/>
            <person name="Submissions S."/>
        </authorList>
    </citation>
    <scope>NUCLEOTIDE SEQUENCE [LARGE SCALE GENOMIC DNA]</scope>
    <source>
        <strain evidence="8">DSM 22638</strain>
    </source>
</reference>
<comment type="similarity">
    <text evidence="1">Belongs to the glycosyl hydrolase 29 family.</text>
</comment>
<gene>
    <name evidence="7" type="ORF">SAMN04488116_2358</name>
</gene>
<dbReference type="InterPro" id="IPR008979">
    <property type="entry name" value="Galactose-bd-like_sf"/>
</dbReference>
<dbReference type="GO" id="GO:0005764">
    <property type="term" value="C:lysosome"/>
    <property type="evidence" value="ECO:0007669"/>
    <property type="project" value="TreeGrafter"/>
</dbReference>
<dbReference type="GO" id="GO:0006004">
    <property type="term" value="P:fucose metabolic process"/>
    <property type="evidence" value="ECO:0007669"/>
    <property type="project" value="TreeGrafter"/>
</dbReference>
<protein>
    <recommendedName>
        <fullName evidence="2">alpha-L-fucosidase</fullName>
        <ecNumber evidence="2">3.2.1.51</ecNumber>
    </recommendedName>
</protein>
<dbReference type="Gene3D" id="3.20.20.80">
    <property type="entry name" value="Glycosidases"/>
    <property type="match status" value="1"/>
</dbReference>
<evidence type="ECO:0000256" key="2">
    <source>
        <dbReference type="ARBA" id="ARBA00012662"/>
    </source>
</evidence>
<dbReference type="Pfam" id="PF13287">
    <property type="entry name" value="Fn3_assoc"/>
    <property type="match status" value="1"/>
</dbReference>
<dbReference type="GO" id="GO:0016139">
    <property type="term" value="P:glycoside catabolic process"/>
    <property type="evidence" value="ECO:0007669"/>
    <property type="project" value="TreeGrafter"/>
</dbReference>
<dbReference type="Gene3D" id="2.60.120.260">
    <property type="entry name" value="Galactose-binding domain-like"/>
    <property type="match status" value="2"/>
</dbReference>